<dbReference type="EMBL" id="JBHFNT010000050">
    <property type="protein sequence ID" value="MFB2834030.1"/>
    <property type="molecule type" value="Genomic_DNA"/>
</dbReference>
<evidence type="ECO:0000313" key="11">
    <source>
        <dbReference type="Proteomes" id="UP001576780"/>
    </source>
</evidence>
<gene>
    <name evidence="10" type="ORF">ACE1CA_05805</name>
</gene>
<feature type="domain" description="ABC transmembrane type-1" evidence="9">
    <location>
        <begin position="41"/>
        <end position="333"/>
    </location>
</feature>
<keyword evidence="11" id="KW-1185">Reference proteome</keyword>
<feature type="transmembrane region" description="Helical" evidence="7">
    <location>
        <begin position="161"/>
        <end position="184"/>
    </location>
</feature>
<dbReference type="GO" id="GO:0005524">
    <property type="term" value="F:ATP binding"/>
    <property type="evidence" value="ECO:0007669"/>
    <property type="project" value="UniProtKB-KW"/>
</dbReference>
<evidence type="ECO:0000256" key="6">
    <source>
        <dbReference type="ARBA" id="ARBA00023136"/>
    </source>
</evidence>
<organism evidence="10 11">
    <name type="scientific">Floridaenema evergladense BLCC-F167</name>
    <dbReference type="NCBI Taxonomy" id="3153639"/>
    <lineage>
        <taxon>Bacteria</taxon>
        <taxon>Bacillati</taxon>
        <taxon>Cyanobacteriota</taxon>
        <taxon>Cyanophyceae</taxon>
        <taxon>Oscillatoriophycideae</taxon>
        <taxon>Aerosakkonematales</taxon>
        <taxon>Aerosakkonemataceae</taxon>
        <taxon>Floridanema</taxon>
        <taxon>Floridanema evergladense</taxon>
    </lineage>
</organism>
<proteinExistence type="predicted"/>
<sequence>MTRLSPLTKEDDHQNLPRRESDWRLFLWLVPYARRNQRLLLISIALLLPVAISGSIQPLLIGQAVSLIRGEKTTFPFLQGIPLYQGINILAGLLLVSVAIRIVVVSVQSYTVQRIGQQITAAIREDLFTHVTSLAVRFFDRTPVGKLITRLTSDVEALGDVFSTGAIGIVSDLFSILVIAIFMLTLQWQLAMILILMLIPVSLVIIYFQKQFRKANYKAREELSQLNSTLQENIVGISVVQMFRREKFNSEMFRNINKRYIREIDITIFYDSAVSATLEWISLVAIACVLGLGGWLVLRENLTFGILSTFILYSQRLFDPLRQLAEKFTSIQAGFTAVERITDILNEPIEIRDTETPKSLPIISYVHNDGVSSIGEIRFEEVDFAYKSNEYVLKNLNFTINPGEKVALVGPTGAGKSSIIRLLCRLYEPTSGRIIVDDVDIRDLPQTELRRHIGVILQEGFLFSGDVKSNITLGENYSLEAVKAAAKATNVDQFIEQLPQGYDTELRERGTNLSGGQKQLLAFARAAIRNPRILVLDEATANLDVRTEALIQEALERLLIGRTAIIIAHRLSTIRNVDRILVLKRGELVETGSHDELLAKNGLYASLYKLQMLGA</sequence>
<dbReference type="InterPro" id="IPR036640">
    <property type="entry name" value="ABC1_TM_sf"/>
</dbReference>
<evidence type="ECO:0000256" key="3">
    <source>
        <dbReference type="ARBA" id="ARBA00022741"/>
    </source>
</evidence>
<keyword evidence="6 7" id="KW-0472">Membrane</keyword>
<accession>A0ABV4WG43</accession>
<comment type="subcellular location">
    <subcellularLocation>
        <location evidence="1">Cell membrane</location>
        <topology evidence="1">Multi-pass membrane protein</topology>
    </subcellularLocation>
</comment>
<dbReference type="PROSITE" id="PS50929">
    <property type="entry name" value="ABC_TM1F"/>
    <property type="match status" value="1"/>
</dbReference>
<reference evidence="10 11" key="1">
    <citation type="submission" date="2024-09" db="EMBL/GenBank/DDBJ databases">
        <title>Floridaenema gen nov. (Aerosakkonemataceae, Aerosakkonematales ord. nov., Cyanobacteria) from benthic tropical and subtropical fresh waters, with the description of four new species.</title>
        <authorList>
            <person name="Moretto J.A."/>
            <person name="Berthold D.E."/>
            <person name="Lefler F.W."/>
            <person name="Huang I.-S."/>
            <person name="Laughinghouse H. IV."/>
        </authorList>
    </citation>
    <scope>NUCLEOTIDE SEQUENCE [LARGE SCALE GENOMIC DNA]</scope>
    <source>
        <strain evidence="10 11">BLCC-F167</strain>
    </source>
</reference>
<evidence type="ECO:0000259" key="8">
    <source>
        <dbReference type="PROSITE" id="PS50893"/>
    </source>
</evidence>
<evidence type="ECO:0000313" key="10">
    <source>
        <dbReference type="EMBL" id="MFB2834030.1"/>
    </source>
</evidence>
<name>A0ABV4WG43_9CYAN</name>
<keyword evidence="2 7" id="KW-0812">Transmembrane</keyword>
<evidence type="ECO:0000256" key="5">
    <source>
        <dbReference type="ARBA" id="ARBA00022989"/>
    </source>
</evidence>
<dbReference type="Pfam" id="PF00005">
    <property type="entry name" value="ABC_tran"/>
    <property type="match status" value="1"/>
</dbReference>
<keyword evidence="3" id="KW-0547">Nucleotide-binding</keyword>
<dbReference type="InterPro" id="IPR011527">
    <property type="entry name" value="ABC1_TM_dom"/>
</dbReference>
<evidence type="ECO:0000256" key="7">
    <source>
        <dbReference type="SAM" id="Phobius"/>
    </source>
</evidence>
<dbReference type="PANTHER" id="PTHR24221">
    <property type="entry name" value="ATP-BINDING CASSETTE SUB-FAMILY B"/>
    <property type="match status" value="1"/>
</dbReference>
<dbReference type="InterPro" id="IPR027417">
    <property type="entry name" value="P-loop_NTPase"/>
</dbReference>
<dbReference type="Gene3D" id="3.40.50.300">
    <property type="entry name" value="P-loop containing nucleotide triphosphate hydrolases"/>
    <property type="match status" value="1"/>
</dbReference>
<dbReference type="SUPFAM" id="SSF52540">
    <property type="entry name" value="P-loop containing nucleoside triphosphate hydrolases"/>
    <property type="match status" value="1"/>
</dbReference>
<evidence type="ECO:0000256" key="1">
    <source>
        <dbReference type="ARBA" id="ARBA00004651"/>
    </source>
</evidence>
<dbReference type="CDD" id="cd03254">
    <property type="entry name" value="ABCC_Glucan_exporter_like"/>
    <property type="match status" value="1"/>
</dbReference>
<feature type="transmembrane region" description="Helical" evidence="7">
    <location>
        <begin position="81"/>
        <end position="104"/>
    </location>
</feature>
<dbReference type="Gene3D" id="1.20.1560.10">
    <property type="entry name" value="ABC transporter type 1, transmembrane domain"/>
    <property type="match status" value="1"/>
</dbReference>
<evidence type="ECO:0000256" key="4">
    <source>
        <dbReference type="ARBA" id="ARBA00022840"/>
    </source>
</evidence>
<dbReference type="InterPro" id="IPR017871">
    <property type="entry name" value="ABC_transporter-like_CS"/>
</dbReference>
<dbReference type="CDD" id="cd18544">
    <property type="entry name" value="ABC_6TM_TmrA_like"/>
    <property type="match status" value="1"/>
</dbReference>
<dbReference type="Pfam" id="PF00664">
    <property type="entry name" value="ABC_membrane"/>
    <property type="match status" value="1"/>
</dbReference>
<evidence type="ECO:0000256" key="2">
    <source>
        <dbReference type="ARBA" id="ARBA00022692"/>
    </source>
</evidence>
<feature type="transmembrane region" description="Helical" evidence="7">
    <location>
        <begin position="39"/>
        <end position="61"/>
    </location>
</feature>
<dbReference type="PANTHER" id="PTHR24221:SF589">
    <property type="entry name" value="ABC TRANSPORTER"/>
    <property type="match status" value="1"/>
</dbReference>
<evidence type="ECO:0000259" key="9">
    <source>
        <dbReference type="PROSITE" id="PS50929"/>
    </source>
</evidence>
<feature type="domain" description="ABC transporter" evidence="8">
    <location>
        <begin position="377"/>
        <end position="610"/>
    </location>
</feature>
<protein>
    <submittedName>
        <fullName evidence="10">ABC transporter ATP-binding protein</fullName>
    </submittedName>
</protein>
<keyword evidence="4 10" id="KW-0067">ATP-binding</keyword>
<dbReference type="Proteomes" id="UP001576780">
    <property type="component" value="Unassembled WGS sequence"/>
</dbReference>
<dbReference type="SMART" id="SM00382">
    <property type="entry name" value="AAA"/>
    <property type="match status" value="1"/>
</dbReference>
<dbReference type="InterPro" id="IPR039421">
    <property type="entry name" value="Type_1_exporter"/>
</dbReference>
<keyword evidence="5 7" id="KW-1133">Transmembrane helix</keyword>
<feature type="transmembrane region" description="Helical" evidence="7">
    <location>
        <begin position="190"/>
        <end position="208"/>
    </location>
</feature>
<dbReference type="InterPro" id="IPR003439">
    <property type="entry name" value="ABC_transporter-like_ATP-bd"/>
</dbReference>
<dbReference type="PROSITE" id="PS00211">
    <property type="entry name" value="ABC_TRANSPORTER_1"/>
    <property type="match status" value="1"/>
</dbReference>
<dbReference type="SUPFAM" id="SSF90123">
    <property type="entry name" value="ABC transporter transmembrane region"/>
    <property type="match status" value="1"/>
</dbReference>
<comment type="caution">
    <text evidence="10">The sequence shown here is derived from an EMBL/GenBank/DDBJ whole genome shotgun (WGS) entry which is preliminary data.</text>
</comment>
<dbReference type="RefSeq" id="WP_413276476.1">
    <property type="nucleotide sequence ID" value="NZ_JBHFNT010000050.1"/>
</dbReference>
<dbReference type="InterPro" id="IPR003593">
    <property type="entry name" value="AAA+_ATPase"/>
</dbReference>
<dbReference type="PROSITE" id="PS50893">
    <property type="entry name" value="ABC_TRANSPORTER_2"/>
    <property type="match status" value="1"/>
</dbReference>
<feature type="transmembrane region" description="Helical" evidence="7">
    <location>
        <begin position="268"/>
        <end position="296"/>
    </location>
</feature>